<organism evidence="2 3">
    <name type="scientific">Reticulomyxa filosa</name>
    <dbReference type="NCBI Taxonomy" id="46433"/>
    <lineage>
        <taxon>Eukaryota</taxon>
        <taxon>Sar</taxon>
        <taxon>Rhizaria</taxon>
        <taxon>Retaria</taxon>
        <taxon>Foraminifera</taxon>
        <taxon>Monothalamids</taxon>
        <taxon>Reticulomyxidae</taxon>
        <taxon>Reticulomyxa</taxon>
    </lineage>
</organism>
<evidence type="ECO:0008006" key="4">
    <source>
        <dbReference type="Google" id="ProtNLM"/>
    </source>
</evidence>
<feature type="non-terminal residue" evidence="2">
    <location>
        <position position="237"/>
    </location>
</feature>
<gene>
    <name evidence="2" type="ORF">RFI_04550</name>
</gene>
<feature type="signal peptide" evidence="1">
    <location>
        <begin position="1"/>
        <end position="22"/>
    </location>
</feature>
<evidence type="ECO:0000313" key="3">
    <source>
        <dbReference type="Proteomes" id="UP000023152"/>
    </source>
</evidence>
<dbReference type="InterPro" id="IPR007757">
    <property type="entry name" value="MT-A70-like"/>
</dbReference>
<proteinExistence type="predicted"/>
<comment type="caution">
    <text evidence="2">The sequence shown here is derived from an EMBL/GenBank/DDBJ whole genome shotgun (WGS) entry which is preliminary data.</text>
</comment>
<dbReference type="AlphaFoldDB" id="X6P4Q6"/>
<evidence type="ECO:0000313" key="2">
    <source>
        <dbReference type="EMBL" id="ETO32567.1"/>
    </source>
</evidence>
<feature type="chain" id="PRO_5004977224" description="MT-A70 family protein" evidence="1">
    <location>
        <begin position="23"/>
        <end position="237"/>
    </location>
</feature>
<accession>X6P4Q6</accession>
<keyword evidence="1" id="KW-0732">Signal</keyword>
<reference evidence="2 3" key="1">
    <citation type="journal article" date="2013" name="Curr. Biol.">
        <title>The Genome of the Foraminiferan Reticulomyxa filosa.</title>
        <authorList>
            <person name="Glockner G."/>
            <person name="Hulsmann N."/>
            <person name="Schleicher M."/>
            <person name="Noegel A.A."/>
            <person name="Eichinger L."/>
            <person name="Gallinger C."/>
            <person name="Pawlowski J."/>
            <person name="Sierra R."/>
            <person name="Euteneuer U."/>
            <person name="Pillet L."/>
            <person name="Moustafa A."/>
            <person name="Platzer M."/>
            <person name="Groth M."/>
            <person name="Szafranski K."/>
            <person name="Schliwa M."/>
        </authorList>
    </citation>
    <scope>NUCLEOTIDE SEQUENCE [LARGE SCALE GENOMIC DNA]</scope>
</reference>
<keyword evidence="3" id="KW-1185">Reference proteome</keyword>
<dbReference type="Pfam" id="PF05063">
    <property type="entry name" value="MT-A70"/>
    <property type="match status" value="1"/>
</dbReference>
<name>X6P4Q6_RETFI</name>
<dbReference type="Proteomes" id="UP000023152">
    <property type="component" value="Unassembled WGS sequence"/>
</dbReference>
<evidence type="ECO:0000256" key="1">
    <source>
        <dbReference type="SAM" id="SignalP"/>
    </source>
</evidence>
<dbReference type="EMBL" id="ASPP01004091">
    <property type="protein sequence ID" value="ETO32567.1"/>
    <property type="molecule type" value="Genomic_DNA"/>
</dbReference>
<sequence>MINCVHVIFFFVGIVILKLISCKCKKKELPHNDYLAVLVDAPFLLKNQASEGNLDMINFSKLALAEVVKNGILFVWTPSELILSVKNAHKEKREWKLTEISIVKSSFEKWGFQFVEHATWVKQNTNNTIHVNRGLFFNVCKSNLLMFRRCFAKGKYQKIELRHQRTSDVYFDQMKVEVETKRALKANNYAYELIETLLPNTTKKCTRDNVSTMLHLWAPKNERRQGWTMVFDTANRF</sequence>
<dbReference type="OrthoDB" id="426718at2759"/>
<protein>
    <recommendedName>
        <fullName evidence="4">MT-A70 family protein</fullName>
    </recommendedName>
</protein>